<dbReference type="SUPFAM" id="SSF103481">
    <property type="entry name" value="Multidrug resistance efflux transporter EmrE"/>
    <property type="match status" value="2"/>
</dbReference>
<evidence type="ECO:0000256" key="6">
    <source>
        <dbReference type="SAM" id="Phobius"/>
    </source>
</evidence>
<keyword evidence="5 6" id="KW-0472">Membrane</keyword>
<evidence type="ECO:0000313" key="8">
    <source>
        <dbReference type="EMBL" id="MDI4644365.1"/>
    </source>
</evidence>
<reference evidence="8" key="1">
    <citation type="submission" date="2023-04" db="EMBL/GenBank/DDBJ databases">
        <title>Comparative genomic analysis of Cohnella hashimotonis sp. nov., isolated from the International Space Station.</title>
        <authorList>
            <person name="Venkateswaran K."/>
            <person name="Simpson A."/>
        </authorList>
    </citation>
    <scope>NUCLEOTIDE SEQUENCE</scope>
    <source>
        <strain evidence="8">F6_2S_P_1</strain>
    </source>
</reference>
<protein>
    <submittedName>
        <fullName evidence="8">EamA family transporter</fullName>
    </submittedName>
</protein>
<dbReference type="Pfam" id="PF00892">
    <property type="entry name" value="EamA"/>
    <property type="match status" value="2"/>
</dbReference>
<comment type="similarity">
    <text evidence="2">Belongs to the EamA transporter family.</text>
</comment>
<feature type="transmembrane region" description="Helical" evidence="6">
    <location>
        <begin position="30"/>
        <end position="49"/>
    </location>
</feature>
<dbReference type="PANTHER" id="PTHR32322">
    <property type="entry name" value="INNER MEMBRANE TRANSPORTER"/>
    <property type="match status" value="1"/>
</dbReference>
<feature type="domain" description="EamA" evidence="7">
    <location>
        <begin position="4"/>
        <end position="135"/>
    </location>
</feature>
<keyword evidence="4 6" id="KW-1133">Transmembrane helix</keyword>
<comment type="caution">
    <text evidence="8">The sequence shown here is derived from an EMBL/GenBank/DDBJ whole genome shotgun (WGS) entry which is preliminary data.</text>
</comment>
<organism evidence="8 9">
    <name type="scientific">Cohnella hashimotonis</name>
    <dbReference type="NCBI Taxonomy" id="2826895"/>
    <lineage>
        <taxon>Bacteria</taxon>
        <taxon>Bacillati</taxon>
        <taxon>Bacillota</taxon>
        <taxon>Bacilli</taxon>
        <taxon>Bacillales</taxon>
        <taxon>Paenibacillaceae</taxon>
        <taxon>Cohnella</taxon>
    </lineage>
</organism>
<feature type="transmembrane region" description="Helical" evidence="6">
    <location>
        <begin position="118"/>
        <end position="140"/>
    </location>
</feature>
<keyword evidence="3 6" id="KW-0812">Transmembrane</keyword>
<feature type="transmembrane region" description="Helical" evidence="6">
    <location>
        <begin position="93"/>
        <end position="112"/>
    </location>
</feature>
<feature type="transmembrane region" description="Helical" evidence="6">
    <location>
        <begin position="6"/>
        <end position="23"/>
    </location>
</feature>
<feature type="transmembrane region" description="Helical" evidence="6">
    <location>
        <begin position="301"/>
        <end position="317"/>
    </location>
</feature>
<evidence type="ECO:0000256" key="4">
    <source>
        <dbReference type="ARBA" id="ARBA00022989"/>
    </source>
</evidence>
<dbReference type="EMBL" id="JAGRPV010000001">
    <property type="protein sequence ID" value="MDI4644365.1"/>
    <property type="molecule type" value="Genomic_DNA"/>
</dbReference>
<dbReference type="Gene3D" id="1.10.3730.20">
    <property type="match status" value="2"/>
</dbReference>
<evidence type="ECO:0000256" key="2">
    <source>
        <dbReference type="ARBA" id="ARBA00007362"/>
    </source>
</evidence>
<comment type="subcellular location">
    <subcellularLocation>
        <location evidence="1">Endomembrane system</location>
        <topology evidence="1">Multi-pass membrane protein</topology>
    </subcellularLocation>
</comment>
<proteinExistence type="inferred from homology"/>
<feature type="transmembrane region" description="Helical" evidence="6">
    <location>
        <begin position="275"/>
        <end position="294"/>
    </location>
</feature>
<feature type="domain" description="EamA" evidence="7">
    <location>
        <begin position="243"/>
        <end position="317"/>
    </location>
</feature>
<feature type="transmembrane region" description="Helical" evidence="6">
    <location>
        <begin position="61"/>
        <end position="81"/>
    </location>
</feature>
<dbReference type="InterPro" id="IPR037185">
    <property type="entry name" value="EmrE-like"/>
</dbReference>
<dbReference type="Proteomes" id="UP001161691">
    <property type="component" value="Unassembled WGS sequence"/>
</dbReference>
<dbReference type="InterPro" id="IPR000620">
    <property type="entry name" value="EamA_dom"/>
</dbReference>
<evidence type="ECO:0000256" key="5">
    <source>
        <dbReference type="ARBA" id="ARBA00023136"/>
    </source>
</evidence>
<accession>A0ABT6TDE9</accession>
<keyword evidence="9" id="KW-1185">Reference proteome</keyword>
<evidence type="ECO:0000256" key="3">
    <source>
        <dbReference type="ARBA" id="ARBA00022692"/>
    </source>
</evidence>
<feature type="transmembrane region" description="Helical" evidence="6">
    <location>
        <begin position="161"/>
        <end position="181"/>
    </location>
</feature>
<dbReference type="PANTHER" id="PTHR32322:SF2">
    <property type="entry name" value="EAMA DOMAIN-CONTAINING PROTEIN"/>
    <property type="match status" value="1"/>
</dbReference>
<evidence type="ECO:0000313" key="9">
    <source>
        <dbReference type="Proteomes" id="UP001161691"/>
    </source>
</evidence>
<evidence type="ECO:0000259" key="7">
    <source>
        <dbReference type="Pfam" id="PF00892"/>
    </source>
</evidence>
<dbReference type="InterPro" id="IPR050638">
    <property type="entry name" value="AA-Vitamin_Transporters"/>
</dbReference>
<feature type="transmembrane region" description="Helical" evidence="6">
    <location>
        <begin position="247"/>
        <end position="269"/>
    </location>
</feature>
<dbReference type="RefSeq" id="WP_282907370.1">
    <property type="nucleotide sequence ID" value="NZ_JAGRPV010000001.1"/>
</dbReference>
<gene>
    <name evidence="8" type="ORF">KB449_05295</name>
</gene>
<feature type="transmembrane region" description="Helical" evidence="6">
    <location>
        <begin position="193"/>
        <end position="211"/>
    </location>
</feature>
<name>A0ABT6TDE9_9BACL</name>
<sequence>MHWFAIAVLSALAFGLAGFFMKASQMRGGALSSLLIGLYAYGTAGFWIQALLTRSWQPFDWRIWTAGAIIGLGSAWGNLLFMRALARGPASLVSPLTNANIVIVMAAGIVWFGETPHATGLVGACWLLVGIALLSLRGSLRGGDHGTTISRASPAQRAARLGSWYPLALAAMGLFVLRNGGLKVTDRIGLDSANVLWAGYLLSLLWFLAAAGRSKHAGHQNGGGGRTSEAQPSADVKTRSSAARIGFGWGLAAGAFSYGGLQLYAVALARGPAHLVAPIFAANSLVVVVLSLAVYRERLSFPQYAALICLLGGLVLIRI</sequence>
<evidence type="ECO:0000256" key="1">
    <source>
        <dbReference type="ARBA" id="ARBA00004127"/>
    </source>
</evidence>